<evidence type="ECO:0000256" key="3">
    <source>
        <dbReference type="ARBA" id="ARBA00023163"/>
    </source>
</evidence>
<dbReference type="InterPro" id="IPR036271">
    <property type="entry name" value="Tet_transcr_reg_TetR-rel_C_sf"/>
</dbReference>
<dbReference type="InterPro" id="IPR009057">
    <property type="entry name" value="Homeodomain-like_sf"/>
</dbReference>
<dbReference type="Gene3D" id="1.10.357.10">
    <property type="entry name" value="Tetracycline Repressor, domain 2"/>
    <property type="match status" value="1"/>
</dbReference>
<dbReference type="SUPFAM" id="SSF46689">
    <property type="entry name" value="Homeodomain-like"/>
    <property type="match status" value="1"/>
</dbReference>
<organism evidence="7 8">
    <name type="scientific">Mucilaginibacter celer</name>
    <dbReference type="NCBI Taxonomy" id="2305508"/>
    <lineage>
        <taxon>Bacteria</taxon>
        <taxon>Pseudomonadati</taxon>
        <taxon>Bacteroidota</taxon>
        <taxon>Sphingobacteriia</taxon>
        <taxon>Sphingobacteriales</taxon>
        <taxon>Sphingobacteriaceae</taxon>
        <taxon>Mucilaginibacter</taxon>
    </lineage>
</organism>
<keyword evidence="1" id="KW-0805">Transcription regulation</keyword>
<dbReference type="InterPro" id="IPR025996">
    <property type="entry name" value="MT1864/Rv1816-like_C"/>
</dbReference>
<evidence type="ECO:0000313" key="7">
    <source>
        <dbReference type="EMBL" id="AYL94295.1"/>
    </source>
</evidence>
<accession>A0A494VSE6</accession>
<keyword evidence="3" id="KW-0804">Transcription</keyword>
<dbReference type="PANTHER" id="PTHR30055:SF234">
    <property type="entry name" value="HTH-TYPE TRANSCRIPTIONAL REGULATOR BETI"/>
    <property type="match status" value="1"/>
</dbReference>
<dbReference type="Pfam" id="PF00440">
    <property type="entry name" value="TetR_N"/>
    <property type="match status" value="1"/>
</dbReference>
<dbReference type="RefSeq" id="WP_119408014.1">
    <property type="nucleotide sequence ID" value="NZ_CP032869.1"/>
</dbReference>
<evidence type="ECO:0000256" key="5">
    <source>
        <dbReference type="SAM" id="MobiDB-lite"/>
    </source>
</evidence>
<dbReference type="KEGG" id="muh:HYN43_002850"/>
<feature type="domain" description="HTH tetR-type" evidence="6">
    <location>
        <begin position="21"/>
        <end position="81"/>
    </location>
</feature>
<protein>
    <submittedName>
        <fullName evidence="7">TetR family transcriptional regulator</fullName>
    </submittedName>
</protein>
<evidence type="ECO:0000259" key="6">
    <source>
        <dbReference type="PROSITE" id="PS50977"/>
    </source>
</evidence>
<dbReference type="InterPro" id="IPR050109">
    <property type="entry name" value="HTH-type_TetR-like_transc_reg"/>
</dbReference>
<dbReference type="InterPro" id="IPR001647">
    <property type="entry name" value="HTH_TetR"/>
</dbReference>
<evidence type="ECO:0000256" key="2">
    <source>
        <dbReference type="ARBA" id="ARBA00023125"/>
    </source>
</evidence>
<feature type="region of interest" description="Disordered" evidence="5">
    <location>
        <begin position="1"/>
        <end position="20"/>
    </location>
</feature>
<evidence type="ECO:0000256" key="4">
    <source>
        <dbReference type="PROSITE-ProRule" id="PRU00335"/>
    </source>
</evidence>
<dbReference type="OrthoDB" id="594604at2"/>
<dbReference type="Pfam" id="PF13305">
    <property type="entry name" value="TetR_C_33"/>
    <property type="match status" value="1"/>
</dbReference>
<gene>
    <name evidence="7" type="ORF">HYN43_002850</name>
</gene>
<dbReference type="EMBL" id="CP032869">
    <property type="protein sequence ID" value="AYL94295.1"/>
    <property type="molecule type" value="Genomic_DNA"/>
</dbReference>
<dbReference type="GO" id="GO:0003700">
    <property type="term" value="F:DNA-binding transcription factor activity"/>
    <property type="evidence" value="ECO:0007669"/>
    <property type="project" value="TreeGrafter"/>
</dbReference>
<dbReference type="PANTHER" id="PTHR30055">
    <property type="entry name" value="HTH-TYPE TRANSCRIPTIONAL REGULATOR RUTR"/>
    <property type="match status" value="1"/>
</dbReference>
<sequence>MKATAPISTKKRSPDSQVKQDGMRRKIFEATLNICLREGWEAVSMRRIAQVIDAAAPLIYQYFLNKEALRAELTKTGFRRLLFSMRSVPNPALPPERQYLAMWLAYWDFAKENQPLYQLMLGVALDTNSVESYPEEINPVLRLVSTFTGNQPADRYIDEDSIIRNAYAAWAFIHGLVTLRITRNPLTEKEYLLIITEHIGLISGTGVLTDNRDPATPAYQHIN</sequence>
<evidence type="ECO:0000256" key="1">
    <source>
        <dbReference type="ARBA" id="ARBA00023015"/>
    </source>
</evidence>
<dbReference type="GO" id="GO:0000976">
    <property type="term" value="F:transcription cis-regulatory region binding"/>
    <property type="evidence" value="ECO:0007669"/>
    <property type="project" value="TreeGrafter"/>
</dbReference>
<keyword evidence="2 4" id="KW-0238">DNA-binding</keyword>
<reference evidence="7 8" key="1">
    <citation type="submission" date="2018-10" db="EMBL/GenBank/DDBJ databases">
        <title>Genome sequencing of Mucilaginibacter sp. HYN0043.</title>
        <authorList>
            <person name="Kim M."/>
            <person name="Yi H."/>
        </authorList>
    </citation>
    <scope>NUCLEOTIDE SEQUENCE [LARGE SCALE GENOMIC DNA]</scope>
    <source>
        <strain evidence="7 8">HYN0043</strain>
    </source>
</reference>
<evidence type="ECO:0000313" key="8">
    <source>
        <dbReference type="Proteomes" id="UP000270046"/>
    </source>
</evidence>
<dbReference type="AlphaFoldDB" id="A0A494VSE6"/>
<name>A0A494VSE6_9SPHI</name>
<proteinExistence type="predicted"/>
<dbReference type="SUPFAM" id="SSF48498">
    <property type="entry name" value="Tetracyclin repressor-like, C-terminal domain"/>
    <property type="match status" value="1"/>
</dbReference>
<keyword evidence="8" id="KW-1185">Reference proteome</keyword>
<feature type="DNA-binding region" description="H-T-H motif" evidence="4">
    <location>
        <begin position="44"/>
        <end position="63"/>
    </location>
</feature>
<dbReference type="Proteomes" id="UP000270046">
    <property type="component" value="Chromosome"/>
</dbReference>
<dbReference type="PROSITE" id="PS50977">
    <property type="entry name" value="HTH_TETR_2"/>
    <property type="match status" value="1"/>
</dbReference>